<comment type="caution">
    <text evidence="9">The sequence shown here is derived from an EMBL/GenBank/DDBJ whole genome shotgun (WGS) entry which is preliminary data.</text>
</comment>
<dbReference type="Proteomes" id="UP000253594">
    <property type="component" value="Unassembled WGS sequence"/>
</dbReference>
<dbReference type="AlphaFoldDB" id="A0A367LXJ8"/>
<feature type="domain" description="Aspartate/glutamate/uridylate kinase" evidence="8">
    <location>
        <begin position="1"/>
        <end position="144"/>
    </location>
</feature>
<organism evidence="9 10">
    <name type="scientific">Pseudomonas aeruginosa</name>
    <dbReference type="NCBI Taxonomy" id="287"/>
    <lineage>
        <taxon>Bacteria</taxon>
        <taxon>Pseudomonadati</taxon>
        <taxon>Pseudomonadota</taxon>
        <taxon>Gammaproteobacteria</taxon>
        <taxon>Pseudomonadales</taxon>
        <taxon>Pseudomonadaceae</taxon>
        <taxon>Pseudomonas</taxon>
    </lineage>
</organism>
<keyword evidence="5 9" id="KW-0418">Kinase</keyword>
<evidence type="ECO:0000313" key="9">
    <source>
        <dbReference type="EMBL" id="RCI69946.1"/>
    </source>
</evidence>
<evidence type="ECO:0000256" key="3">
    <source>
        <dbReference type="ARBA" id="ARBA00022679"/>
    </source>
</evidence>
<dbReference type="PANTHER" id="PTHR21499:SF3">
    <property type="entry name" value="ASPARTOKINASE"/>
    <property type="match status" value="1"/>
</dbReference>
<comment type="similarity">
    <text evidence="1">Belongs to the aspartokinase family.</text>
</comment>
<evidence type="ECO:0000259" key="8">
    <source>
        <dbReference type="Pfam" id="PF00696"/>
    </source>
</evidence>
<evidence type="ECO:0000313" key="10">
    <source>
        <dbReference type="Proteomes" id="UP000253594"/>
    </source>
</evidence>
<dbReference type="GO" id="GO:0005524">
    <property type="term" value="F:ATP binding"/>
    <property type="evidence" value="ECO:0007669"/>
    <property type="project" value="UniProtKB-KW"/>
</dbReference>
<feature type="non-terminal residue" evidence="9">
    <location>
        <position position="1"/>
    </location>
</feature>
<dbReference type="InterPro" id="IPR036393">
    <property type="entry name" value="AceGlu_kinase-like_sf"/>
</dbReference>
<feature type="non-terminal residue" evidence="9">
    <location>
        <position position="145"/>
    </location>
</feature>
<dbReference type="GO" id="GO:0009089">
    <property type="term" value="P:lysine biosynthetic process via diaminopimelate"/>
    <property type="evidence" value="ECO:0007669"/>
    <property type="project" value="TreeGrafter"/>
</dbReference>
<dbReference type="InterPro" id="IPR001048">
    <property type="entry name" value="Asp/Glu/Uridylate_kinase"/>
</dbReference>
<comment type="catalytic activity">
    <reaction evidence="7">
        <text>L-aspartate + ATP = 4-phospho-L-aspartate + ADP</text>
        <dbReference type="Rhea" id="RHEA:23776"/>
        <dbReference type="ChEBI" id="CHEBI:29991"/>
        <dbReference type="ChEBI" id="CHEBI:30616"/>
        <dbReference type="ChEBI" id="CHEBI:57535"/>
        <dbReference type="ChEBI" id="CHEBI:456216"/>
        <dbReference type="EC" id="2.7.2.4"/>
    </reaction>
</comment>
<evidence type="ECO:0000256" key="4">
    <source>
        <dbReference type="ARBA" id="ARBA00022741"/>
    </source>
</evidence>
<dbReference type="Gene3D" id="3.40.1160.10">
    <property type="entry name" value="Acetylglutamate kinase-like"/>
    <property type="match status" value="1"/>
</dbReference>
<reference evidence="9 10" key="1">
    <citation type="submission" date="2018-07" db="EMBL/GenBank/DDBJ databases">
        <title>Mechanisms of high-level aminoglycoside resistance among Gram-negative pathogens in Brazil.</title>
        <authorList>
            <person name="Ballaben A.S."/>
            <person name="Darini A.L.C."/>
            <person name="Doi Y."/>
        </authorList>
    </citation>
    <scope>NUCLEOTIDE SEQUENCE [LARGE SCALE GENOMIC DNA]</scope>
    <source>
        <strain evidence="9 10">B2-305</strain>
    </source>
</reference>
<dbReference type="Pfam" id="PF00696">
    <property type="entry name" value="AA_kinase"/>
    <property type="match status" value="1"/>
</dbReference>
<dbReference type="GO" id="GO:0004072">
    <property type="term" value="F:aspartate kinase activity"/>
    <property type="evidence" value="ECO:0007669"/>
    <property type="project" value="UniProtKB-EC"/>
</dbReference>
<evidence type="ECO:0000256" key="6">
    <source>
        <dbReference type="ARBA" id="ARBA00022840"/>
    </source>
</evidence>
<dbReference type="EMBL" id="QORE01002568">
    <property type="protein sequence ID" value="RCI69946.1"/>
    <property type="molecule type" value="Genomic_DNA"/>
</dbReference>
<dbReference type="GO" id="GO:0005829">
    <property type="term" value="C:cytosol"/>
    <property type="evidence" value="ECO:0007669"/>
    <property type="project" value="TreeGrafter"/>
</dbReference>
<sequence>VVVVSAMSGETNRLIGLANQIMEQPVPRELDVMVSTGEQVTIALLSMALIKRGVPAVSYTGNQVRILTDSAHTKARILHIDDTHIRADLKAGRVVVVAGFQGVDGNGNITTLGRGGSDTTGVALAAALKADECQIYTDVDGVYTT</sequence>
<dbReference type="GO" id="GO:0009090">
    <property type="term" value="P:homoserine biosynthetic process"/>
    <property type="evidence" value="ECO:0007669"/>
    <property type="project" value="TreeGrafter"/>
</dbReference>
<evidence type="ECO:0000256" key="1">
    <source>
        <dbReference type="ARBA" id="ARBA00010122"/>
    </source>
</evidence>
<dbReference type="PANTHER" id="PTHR21499">
    <property type="entry name" value="ASPARTATE KINASE"/>
    <property type="match status" value="1"/>
</dbReference>
<evidence type="ECO:0000256" key="7">
    <source>
        <dbReference type="ARBA" id="ARBA00047872"/>
    </source>
</evidence>
<protein>
    <recommendedName>
        <fullName evidence="2">aspartate kinase</fullName>
        <ecNumber evidence="2">2.7.2.4</ecNumber>
    </recommendedName>
</protein>
<gene>
    <name evidence="9" type="ORF">DT376_37225</name>
</gene>
<keyword evidence="6" id="KW-0067">ATP-binding</keyword>
<evidence type="ECO:0000256" key="5">
    <source>
        <dbReference type="ARBA" id="ARBA00022777"/>
    </source>
</evidence>
<dbReference type="EC" id="2.7.2.4" evidence="2"/>
<keyword evidence="4" id="KW-0547">Nucleotide-binding</keyword>
<dbReference type="SUPFAM" id="SSF53633">
    <property type="entry name" value="Carbamate kinase-like"/>
    <property type="match status" value="1"/>
</dbReference>
<keyword evidence="3" id="KW-0808">Transferase</keyword>
<name>A0A367LXJ8_PSEAI</name>
<accession>A0A367LXJ8</accession>
<evidence type="ECO:0000256" key="2">
    <source>
        <dbReference type="ARBA" id="ARBA00013059"/>
    </source>
</evidence>
<proteinExistence type="inferred from homology"/>